<proteinExistence type="predicted"/>
<reference evidence="2" key="1">
    <citation type="submission" date="2016-09" db="EMBL/GenBank/DDBJ databases">
        <authorList>
            <person name="Varghese N."/>
            <person name="Submissions S."/>
        </authorList>
    </citation>
    <scope>NUCLEOTIDE SEQUENCE [LARGE SCALE GENOMIC DNA]</scope>
    <source>
        <strain evidence="2">TNe-862</strain>
    </source>
</reference>
<keyword evidence="2" id="KW-1185">Reference proteome</keyword>
<evidence type="ECO:0000313" key="2">
    <source>
        <dbReference type="Proteomes" id="UP000198908"/>
    </source>
</evidence>
<sequence>MGRWIGNRYLYLLVDHDDSQGRTGGWLGSMPRNSYNSHTLAEALEQAAILNDAMPEVVVDCGYKGVAVDGAKNYHPGLR</sequence>
<accession>A0A1G6W6Y9</accession>
<dbReference type="Proteomes" id="UP000198908">
    <property type="component" value="Unassembled WGS sequence"/>
</dbReference>
<protein>
    <recommendedName>
        <fullName evidence="3">Transposase</fullName>
    </recommendedName>
</protein>
<evidence type="ECO:0000313" key="1">
    <source>
        <dbReference type="EMBL" id="SDD61578.1"/>
    </source>
</evidence>
<evidence type="ECO:0008006" key="3">
    <source>
        <dbReference type="Google" id="ProtNLM"/>
    </source>
</evidence>
<organism evidence="1 2">
    <name type="scientific">Paraburkholderia lycopersici</name>
    <dbReference type="NCBI Taxonomy" id="416944"/>
    <lineage>
        <taxon>Bacteria</taxon>
        <taxon>Pseudomonadati</taxon>
        <taxon>Pseudomonadota</taxon>
        <taxon>Betaproteobacteria</taxon>
        <taxon>Burkholderiales</taxon>
        <taxon>Burkholderiaceae</taxon>
        <taxon>Paraburkholderia</taxon>
    </lineage>
</organism>
<dbReference type="EMBL" id="FMYQ01000022">
    <property type="protein sequence ID" value="SDD61578.1"/>
    <property type="molecule type" value="Genomic_DNA"/>
</dbReference>
<dbReference type="STRING" id="416944.SAMN05421548_12284"/>
<name>A0A1G6W6Y9_9BURK</name>
<gene>
    <name evidence="1" type="ORF">SAMN05421548_12284</name>
</gene>
<dbReference type="AlphaFoldDB" id="A0A1G6W6Y9"/>